<protein>
    <submittedName>
        <fullName evidence="4">ADP-ribose pyrophosphatase</fullName>
        <ecNumber evidence="4">3.6.1.13</ecNumber>
    </submittedName>
</protein>
<evidence type="ECO:0000256" key="2">
    <source>
        <dbReference type="ARBA" id="ARBA00022801"/>
    </source>
</evidence>
<dbReference type="EC" id="3.6.1.13" evidence="4"/>
<feature type="domain" description="Nudix hydrolase" evidence="3">
    <location>
        <begin position="40"/>
        <end position="169"/>
    </location>
</feature>
<dbReference type="GO" id="GO:0019693">
    <property type="term" value="P:ribose phosphate metabolic process"/>
    <property type="evidence" value="ECO:0007669"/>
    <property type="project" value="TreeGrafter"/>
</dbReference>
<proteinExistence type="predicted"/>
<dbReference type="Gene3D" id="3.90.79.10">
    <property type="entry name" value="Nucleoside Triphosphate Pyrophosphohydrolase"/>
    <property type="match status" value="1"/>
</dbReference>
<organism evidence="4 5">
    <name type="scientific">Texcoconibacillus texcoconensis</name>
    <dbReference type="NCBI Taxonomy" id="1095777"/>
    <lineage>
        <taxon>Bacteria</taxon>
        <taxon>Bacillati</taxon>
        <taxon>Bacillota</taxon>
        <taxon>Bacilli</taxon>
        <taxon>Bacillales</taxon>
        <taxon>Bacillaceae</taxon>
        <taxon>Texcoconibacillus</taxon>
    </lineage>
</organism>
<dbReference type="InterPro" id="IPR000086">
    <property type="entry name" value="NUDIX_hydrolase_dom"/>
</dbReference>
<dbReference type="PANTHER" id="PTHR11839:SF18">
    <property type="entry name" value="NUDIX HYDROLASE DOMAIN-CONTAINING PROTEIN"/>
    <property type="match status" value="1"/>
</dbReference>
<evidence type="ECO:0000256" key="1">
    <source>
        <dbReference type="ARBA" id="ARBA00001946"/>
    </source>
</evidence>
<gene>
    <name evidence="4" type="ORF">HNQ41_001156</name>
</gene>
<sequence>MAKLNEHTTKRTKIYEGKIVDLELHDVQLPDGREGMREVIKHPGAVAILAVDEEGKIVLVNQFRKPLDKVIAELPAGKLEINEDPLVCAKRELAEETGYRANEWSFVTSFYTSPGFADEIIYLYLAKDLEMGTVATDDDEFVDPFVVSIEEAEGMLAESKIHDAKTAYALLYAKCVLSS</sequence>
<dbReference type="SUPFAM" id="SSF55811">
    <property type="entry name" value="Nudix"/>
    <property type="match status" value="1"/>
</dbReference>
<reference evidence="4 5" key="1">
    <citation type="submission" date="2020-08" db="EMBL/GenBank/DDBJ databases">
        <title>Genomic Encyclopedia of Type Strains, Phase IV (KMG-IV): sequencing the most valuable type-strain genomes for metagenomic binning, comparative biology and taxonomic classification.</title>
        <authorList>
            <person name="Goeker M."/>
        </authorList>
    </citation>
    <scope>NUCLEOTIDE SEQUENCE [LARGE SCALE GENOMIC DNA]</scope>
    <source>
        <strain evidence="4 5">DSM 24696</strain>
    </source>
</reference>
<dbReference type="AlphaFoldDB" id="A0A840QNS9"/>
<dbReference type="GO" id="GO:0006753">
    <property type="term" value="P:nucleoside phosphate metabolic process"/>
    <property type="evidence" value="ECO:0007669"/>
    <property type="project" value="TreeGrafter"/>
</dbReference>
<dbReference type="EMBL" id="JACHHB010000004">
    <property type="protein sequence ID" value="MBB5172993.1"/>
    <property type="molecule type" value="Genomic_DNA"/>
</dbReference>
<dbReference type="PANTHER" id="PTHR11839">
    <property type="entry name" value="UDP/ADP-SUGAR PYROPHOSPHATASE"/>
    <property type="match status" value="1"/>
</dbReference>
<accession>A0A840QNS9</accession>
<dbReference type="PROSITE" id="PS00893">
    <property type="entry name" value="NUDIX_BOX"/>
    <property type="match status" value="1"/>
</dbReference>
<dbReference type="Pfam" id="PF00293">
    <property type="entry name" value="NUDIX"/>
    <property type="match status" value="1"/>
</dbReference>
<dbReference type="FunFam" id="3.90.79.10:FF:000024">
    <property type="entry name" value="ADP-ribose pyrophosphatase"/>
    <property type="match status" value="1"/>
</dbReference>
<dbReference type="PROSITE" id="PS51462">
    <property type="entry name" value="NUDIX"/>
    <property type="match status" value="1"/>
</dbReference>
<dbReference type="RefSeq" id="WP_246421497.1">
    <property type="nucleotide sequence ID" value="NZ_JACHHB010000004.1"/>
</dbReference>
<dbReference type="GO" id="GO:0047631">
    <property type="term" value="F:ADP-ribose diphosphatase activity"/>
    <property type="evidence" value="ECO:0007669"/>
    <property type="project" value="UniProtKB-EC"/>
</dbReference>
<dbReference type="InterPro" id="IPR020084">
    <property type="entry name" value="NUDIX_hydrolase_CS"/>
</dbReference>
<dbReference type="InterPro" id="IPR015797">
    <property type="entry name" value="NUDIX_hydrolase-like_dom_sf"/>
</dbReference>
<keyword evidence="2 4" id="KW-0378">Hydrolase</keyword>
<dbReference type="GO" id="GO:0005829">
    <property type="term" value="C:cytosol"/>
    <property type="evidence" value="ECO:0007669"/>
    <property type="project" value="TreeGrafter"/>
</dbReference>
<evidence type="ECO:0000313" key="5">
    <source>
        <dbReference type="Proteomes" id="UP000551878"/>
    </source>
</evidence>
<name>A0A840QNS9_9BACI</name>
<comment type="caution">
    <text evidence="4">The sequence shown here is derived from an EMBL/GenBank/DDBJ whole genome shotgun (WGS) entry which is preliminary data.</text>
</comment>
<dbReference type="Proteomes" id="UP000551878">
    <property type="component" value="Unassembled WGS sequence"/>
</dbReference>
<comment type="cofactor">
    <cofactor evidence="1">
        <name>Mg(2+)</name>
        <dbReference type="ChEBI" id="CHEBI:18420"/>
    </cofactor>
</comment>
<evidence type="ECO:0000313" key="4">
    <source>
        <dbReference type="EMBL" id="MBB5172993.1"/>
    </source>
</evidence>
<keyword evidence="5" id="KW-1185">Reference proteome</keyword>
<evidence type="ECO:0000259" key="3">
    <source>
        <dbReference type="PROSITE" id="PS51462"/>
    </source>
</evidence>